<dbReference type="InterPro" id="IPR007055">
    <property type="entry name" value="BON_dom"/>
</dbReference>
<dbReference type="CDD" id="cd04586">
    <property type="entry name" value="CBS_pair_BON_assoc"/>
    <property type="match status" value="1"/>
</dbReference>
<dbReference type="EMBL" id="JABEQJ010000001">
    <property type="protein sequence ID" value="MBB2158828.1"/>
    <property type="molecule type" value="Genomic_DNA"/>
</dbReference>
<gene>
    <name evidence="5" type="ORF">HLH48_01325</name>
</gene>
<comment type="caution">
    <text evidence="5">The sequence shown here is derived from an EMBL/GenBank/DDBJ whole genome shotgun (WGS) entry which is preliminary data.</text>
</comment>
<dbReference type="PROSITE" id="PS51371">
    <property type="entry name" value="CBS"/>
    <property type="match status" value="2"/>
</dbReference>
<dbReference type="SMART" id="SM00749">
    <property type="entry name" value="BON"/>
    <property type="match status" value="1"/>
</dbReference>
<dbReference type="Pfam" id="PF04972">
    <property type="entry name" value="BON"/>
    <property type="match status" value="1"/>
</dbReference>
<evidence type="ECO:0000259" key="4">
    <source>
        <dbReference type="PROSITE" id="PS51371"/>
    </source>
</evidence>
<evidence type="ECO:0000259" key="3">
    <source>
        <dbReference type="PROSITE" id="PS50914"/>
    </source>
</evidence>
<dbReference type="Gene3D" id="3.30.1340.30">
    <property type="match status" value="1"/>
</dbReference>
<feature type="domain" description="BON" evidence="3">
    <location>
        <begin position="155"/>
        <end position="224"/>
    </location>
</feature>
<dbReference type="SMART" id="SM00116">
    <property type="entry name" value="CBS"/>
    <property type="match status" value="2"/>
</dbReference>
<feature type="domain" description="CBS" evidence="4">
    <location>
        <begin position="94"/>
        <end position="152"/>
    </location>
</feature>
<dbReference type="InterPro" id="IPR014004">
    <property type="entry name" value="Transpt-assoc_nodulatn_dom_bac"/>
</dbReference>
<dbReference type="PANTHER" id="PTHR43080:SF26">
    <property type="entry name" value="REGULATORY PROTEIN"/>
    <property type="match status" value="1"/>
</dbReference>
<dbReference type="InterPro" id="IPR046342">
    <property type="entry name" value="CBS_dom_sf"/>
</dbReference>
<dbReference type="PROSITE" id="PS50914">
    <property type="entry name" value="BON"/>
    <property type="match status" value="1"/>
</dbReference>
<protein>
    <submittedName>
        <fullName evidence="5">CBS domain-containing protein</fullName>
    </submittedName>
</protein>
<dbReference type="Proteomes" id="UP000589085">
    <property type="component" value="Unassembled WGS sequence"/>
</dbReference>
<accession>A0A7W4I9M5</accession>
<dbReference type="InterPro" id="IPR017080">
    <property type="entry name" value="UCP036990_CBS_BON"/>
</dbReference>
<evidence type="ECO:0000313" key="6">
    <source>
        <dbReference type="Proteomes" id="UP000589085"/>
    </source>
</evidence>
<evidence type="ECO:0000256" key="1">
    <source>
        <dbReference type="ARBA" id="ARBA00023122"/>
    </source>
</evidence>
<evidence type="ECO:0000256" key="2">
    <source>
        <dbReference type="PROSITE-ProRule" id="PRU00703"/>
    </source>
</evidence>
<organism evidence="5 6">
    <name type="scientific">Gluconacetobacter sacchari</name>
    <dbReference type="NCBI Taxonomy" id="92759"/>
    <lineage>
        <taxon>Bacteria</taxon>
        <taxon>Pseudomonadati</taxon>
        <taxon>Pseudomonadota</taxon>
        <taxon>Alphaproteobacteria</taxon>
        <taxon>Acetobacterales</taxon>
        <taxon>Acetobacteraceae</taxon>
        <taxon>Gluconacetobacter</taxon>
    </lineage>
</organism>
<name>A0A7W4I9M5_9PROT</name>
<reference evidence="5 6" key="1">
    <citation type="submission" date="2020-04" db="EMBL/GenBank/DDBJ databases">
        <title>Description of novel Gluconacetobacter.</title>
        <authorList>
            <person name="Sombolestani A."/>
        </authorList>
    </citation>
    <scope>NUCLEOTIDE SEQUENCE [LARGE SCALE GENOMIC DNA]</scope>
    <source>
        <strain evidence="5 6">LMG 19747</strain>
    </source>
</reference>
<keyword evidence="1 2" id="KW-0129">CBS domain</keyword>
<dbReference type="InterPro" id="IPR000644">
    <property type="entry name" value="CBS_dom"/>
</dbReference>
<evidence type="ECO:0000313" key="5">
    <source>
        <dbReference type="EMBL" id="MBB2158828.1"/>
    </source>
</evidence>
<dbReference type="AlphaFoldDB" id="A0A7W4I9M5"/>
<dbReference type="PANTHER" id="PTHR43080">
    <property type="entry name" value="CBS DOMAIN-CONTAINING PROTEIN CBSX3, MITOCHONDRIAL"/>
    <property type="match status" value="1"/>
</dbReference>
<dbReference type="PIRSF" id="PIRSF036990">
    <property type="entry name" value="UCP036990_CBS_BON"/>
    <property type="match status" value="1"/>
</dbReference>
<sequence length="236" mass="25166">MKVQDIMTSPVFCVEPTQNIADAIRLMLDRKISGVPVTSAQGELVGIITEGDLLRRHELGTTGTRSWLKDLFLSPGRRAEDYVHTHGRKVADVMTDQPVTIEPEAMLADAIDSMTIHHVRRLPVVQNGRVIGILARADVLRALLPLADEAPVATGDEAIRQAVEAALESGLGSGVRELVKVEAYRGAVILSGAVTDERLVTAARVAAENTPGVTSVTNQLIVVAPFAGTSIPAPPF</sequence>
<dbReference type="Pfam" id="PF00571">
    <property type="entry name" value="CBS"/>
    <property type="match status" value="2"/>
</dbReference>
<dbReference type="Gene3D" id="3.10.580.10">
    <property type="entry name" value="CBS-domain"/>
    <property type="match status" value="1"/>
</dbReference>
<dbReference type="InterPro" id="IPR051257">
    <property type="entry name" value="Diverse_CBS-Domain"/>
</dbReference>
<feature type="domain" description="CBS" evidence="4">
    <location>
        <begin position="7"/>
        <end position="66"/>
    </location>
</feature>
<dbReference type="SUPFAM" id="SSF54631">
    <property type="entry name" value="CBS-domain pair"/>
    <property type="match status" value="1"/>
</dbReference>
<proteinExistence type="predicted"/>